<keyword evidence="1" id="KW-0472">Membrane</keyword>
<dbReference type="Gene3D" id="2.30.40.10">
    <property type="entry name" value="Urease, subunit C, domain 1"/>
    <property type="match status" value="2"/>
</dbReference>
<keyword evidence="4" id="KW-1185">Reference proteome</keyword>
<dbReference type="SUPFAM" id="SSF51338">
    <property type="entry name" value="Composite domain of metallo-dependent hydrolases"/>
    <property type="match status" value="1"/>
</dbReference>
<sequence>MKSKSATTQPSANFVRTENRLETVSVHVFAIIGIVSIFASLWTRVSLVFQDNSLSSAYDDTDYPLRPAQEPWNISSSYPYNRHFTKRVSEGTWLRIATHPLREEIIFDMLGDLYCMETHNYQNASPTEAKPFLRGIPYDKESEFSADGSMLVFTSDAGFGVDNIWTIPYTNCKDMAMKPPEHVRSTAIQQTNSTFRFFSSPAFHPTLPKLIATKWFLTGRPNGAGEIWEFPLLLHPTKNLSERGGQRIIARNLPPSWPAERYFESQLGAEQGRFVGHQGDSIIFTRNIRDDDSGKFSYNKDVHRGINAIFLFNTTTQRSHMIVDAAPGGANMPRVSHDGKTLAFIRRVNEKSVLVLKDLRSGTLHYVFNELTYDVSLIPAFMGAYPNYGFGARDQNIIIWSSGQIWKVPLALNGLGERVAASPPYTIPFRAKIDLAIGPTRYSKTNISDVELQDIGRVRSLRGLRANSKGDTIVFEAAGDTYVMDIEKKSQKLIPKSWPAAQYYGPSFVSHTSLILHARWSDLNLTILELVDINSHEQIRIEGIPRGRYISPIIQKSKIAFVRTGKDYMLGDVEETANEGVWLGDIEMPNPSATSKFAAVKNLRLLDGSPSGQDVKLNFKTVDGKLHLLASSEKSILQYDAEGRNPILVAAGKTPVEIQVSSAVETTKSLWQKLNSWLPRNVPNSNFVGFRDFQHVWLAPLEGKSSLNLWSKPQGAHTLRGPLRLSTVGGHDITFSGDGTKVFWLSGPYLHHASTNELFQQCARAAPSSRDAGKCVAPMVNILEITATYETDLGKLKKQSGGKSFVLLNSTIISMSADAPQVIQNGTLIFKDGVIVAVGEGNSTPISDDAEVLNLKGGAVIPGFIDVHGHWGGFLSQYPSVSWELETFLGYGVTTIHNPSSKNVGGYVERALVEKGAFYGPRIYHTGDVLYGSTQPNVYTEINSLADARAALLRVKTEGGDSSFSVKNYQLPARSARQRLLLEAAKLDMIVMPEGGWSLDWDMTYFIDGMTTHEHPVPIPTLYDDVLSLIAFSGSSYTQVAVMNYGGLFGQNWVHQNEDIPQNVKLRRYVKHDLLEALTEVKKAPLHSYQFFNSSMSAKKLADRGVRTNIGAHGEQPIGFLFHSEMQMHVLGGQTPYNVLKAATIDGAISLGLDSSIGSIEVGKLADLVIYPLGIDTIDKVWETSKDMKYVVRGGRVFEVENGLEEVWPRVGRRLQKGRINPEVENRQWV</sequence>
<evidence type="ECO:0000256" key="1">
    <source>
        <dbReference type="SAM" id="Phobius"/>
    </source>
</evidence>
<dbReference type="EMBL" id="PDLM01000027">
    <property type="protein sequence ID" value="RDW56992.1"/>
    <property type="molecule type" value="Genomic_DNA"/>
</dbReference>
<dbReference type="OrthoDB" id="194468at2759"/>
<keyword evidence="1" id="KW-0812">Transmembrane</keyword>
<dbReference type="PANTHER" id="PTHR43135:SF3">
    <property type="entry name" value="ALPHA-D-RIBOSE 1-METHYLPHOSPHONATE 5-TRIPHOSPHATE DIPHOSPHATASE"/>
    <property type="match status" value="1"/>
</dbReference>
<proteinExistence type="predicted"/>
<dbReference type="PANTHER" id="PTHR43135">
    <property type="entry name" value="ALPHA-D-RIBOSE 1-METHYLPHOSPHONATE 5-TRIPHOSPHATE DIPHOSPHATASE"/>
    <property type="match status" value="1"/>
</dbReference>
<dbReference type="Pfam" id="PF07676">
    <property type="entry name" value="PD40"/>
    <property type="match status" value="1"/>
</dbReference>
<dbReference type="InterPro" id="IPR011059">
    <property type="entry name" value="Metal-dep_hydrolase_composite"/>
</dbReference>
<evidence type="ECO:0000259" key="2">
    <source>
        <dbReference type="Pfam" id="PF01979"/>
    </source>
</evidence>
<dbReference type="GO" id="GO:0016810">
    <property type="term" value="F:hydrolase activity, acting on carbon-nitrogen (but not peptide) bonds"/>
    <property type="evidence" value="ECO:0007669"/>
    <property type="project" value="InterPro"/>
</dbReference>
<dbReference type="InterPro" id="IPR032466">
    <property type="entry name" value="Metal_Hydrolase"/>
</dbReference>
<protein>
    <recommendedName>
        <fullName evidence="2">Amidohydrolase-related domain-containing protein</fullName>
    </recommendedName>
</protein>
<dbReference type="Pfam" id="PF01979">
    <property type="entry name" value="Amidohydro_1"/>
    <property type="match status" value="1"/>
</dbReference>
<name>A0A3D8Q5A9_9HELO</name>
<dbReference type="InterPro" id="IPR011659">
    <property type="entry name" value="WD40"/>
</dbReference>
<evidence type="ECO:0000313" key="3">
    <source>
        <dbReference type="EMBL" id="RDW56992.1"/>
    </source>
</evidence>
<organism evidence="3 4">
    <name type="scientific">Coleophoma cylindrospora</name>
    <dbReference type="NCBI Taxonomy" id="1849047"/>
    <lineage>
        <taxon>Eukaryota</taxon>
        <taxon>Fungi</taxon>
        <taxon>Dikarya</taxon>
        <taxon>Ascomycota</taxon>
        <taxon>Pezizomycotina</taxon>
        <taxon>Leotiomycetes</taxon>
        <taxon>Helotiales</taxon>
        <taxon>Dermateaceae</taxon>
        <taxon>Coleophoma</taxon>
    </lineage>
</organism>
<reference evidence="3 4" key="1">
    <citation type="journal article" date="2018" name="IMA Fungus">
        <title>IMA Genome-F 9: Draft genome sequence of Annulohypoxylon stygium, Aspergillus mulundensis, Berkeleyomyces basicola (syn. Thielaviopsis basicola), Ceratocystis smalleyi, two Cercospora beticola strains, Coleophoma cylindrospora, Fusarium fracticaudum, Phialophora cf. hyalina, and Morchella septimelata.</title>
        <authorList>
            <person name="Wingfield B.D."/>
            <person name="Bills G.F."/>
            <person name="Dong Y."/>
            <person name="Huang W."/>
            <person name="Nel W.J."/>
            <person name="Swalarsk-Parry B.S."/>
            <person name="Vaghefi N."/>
            <person name="Wilken P.M."/>
            <person name="An Z."/>
            <person name="de Beer Z.W."/>
            <person name="De Vos L."/>
            <person name="Chen L."/>
            <person name="Duong T.A."/>
            <person name="Gao Y."/>
            <person name="Hammerbacher A."/>
            <person name="Kikkert J.R."/>
            <person name="Li Y."/>
            <person name="Li H."/>
            <person name="Li K."/>
            <person name="Li Q."/>
            <person name="Liu X."/>
            <person name="Ma X."/>
            <person name="Naidoo K."/>
            <person name="Pethybridge S.J."/>
            <person name="Sun J."/>
            <person name="Steenkamp E.T."/>
            <person name="van der Nest M.A."/>
            <person name="van Wyk S."/>
            <person name="Wingfield M.J."/>
            <person name="Xiong C."/>
            <person name="Yue Q."/>
            <person name="Zhang X."/>
        </authorList>
    </citation>
    <scope>NUCLEOTIDE SEQUENCE [LARGE SCALE GENOMIC DNA]</scope>
    <source>
        <strain evidence="3 4">BP6252</strain>
    </source>
</reference>
<feature type="transmembrane region" description="Helical" evidence="1">
    <location>
        <begin position="21"/>
        <end position="42"/>
    </location>
</feature>
<comment type="caution">
    <text evidence="3">The sequence shown here is derived from an EMBL/GenBank/DDBJ whole genome shotgun (WGS) entry which is preliminary data.</text>
</comment>
<dbReference type="Gene3D" id="3.20.20.140">
    <property type="entry name" value="Metal-dependent hydrolases"/>
    <property type="match status" value="1"/>
</dbReference>
<dbReference type="SUPFAM" id="SSF51556">
    <property type="entry name" value="Metallo-dependent hydrolases"/>
    <property type="match status" value="1"/>
</dbReference>
<dbReference type="Proteomes" id="UP000256645">
    <property type="component" value="Unassembled WGS sequence"/>
</dbReference>
<evidence type="ECO:0000313" key="4">
    <source>
        <dbReference type="Proteomes" id="UP000256645"/>
    </source>
</evidence>
<feature type="domain" description="Amidohydrolase-related" evidence="2">
    <location>
        <begin position="1132"/>
        <end position="1196"/>
    </location>
</feature>
<dbReference type="Gene3D" id="3.30.110.90">
    <property type="entry name" value="Amidohydrolase"/>
    <property type="match status" value="1"/>
</dbReference>
<dbReference type="InterPro" id="IPR006680">
    <property type="entry name" value="Amidohydro-rel"/>
</dbReference>
<accession>A0A3D8Q5A9</accession>
<dbReference type="STRING" id="1849047.A0A3D8Q5A9"/>
<dbReference type="SUPFAM" id="SSF82171">
    <property type="entry name" value="DPP6 N-terminal domain-like"/>
    <property type="match status" value="1"/>
</dbReference>
<dbReference type="AlphaFoldDB" id="A0A3D8Q5A9"/>
<dbReference type="InterPro" id="IPR051781">
    <property type="entry name" value="Metallo-dep_Hydrolase"/>
</dbReference>
<gene>
    <name evidence="3" type="ORF">BP6252_13945</name>
</gene>
<keyword evidence="1" id="KW-1133">Transmembrane helix</keyword>